<dbReference type="PANTHER" id="PTHR16166">
    <property type="entry name" value="VACUOLAR PROTEIN SORTING-ASSOCIATED PROTEIN VPS13"/>
    <property type="match status" value="1"/>
</dbReference>
<protein>
    <submittedName>
        <fullName evidence="7">Uncharacterized protein</fullName>
    </submittedName>
</protein>
<dbReference type="InterPro" id="IPR056748">
    <property type="entry name" value="VPS13-like_C"/>
</dbReference>
<feature type="domain" description="Intermembrane lipid transfer protein VPS13-like C-terminal" evidence="6">
    <location>
        <begin position="2761"/>
        <end position="2849"/>
    </location>
</feature>
<keyword evidence="2" id="KW-0813">Transport</keyword>
<dbReference type="Pfam" id="PF25037">
    <property type="entry name" value="VPS13_C"/>
    <property type="match status" value="1"/>
</dbReference>
<dbReference type="Pfam" id="PF12624">
    <property type="entry name" value="VPS13_N"/>
    <property type="match status" value="1"/>
</dbReference>
<evidence type="ECO:0000256" key="1">
    <source>
        <dbReference type="ARBA" id="ARBA00006545"/>
    </source>
</evidence>
<dbReference type="GO" id="GO:0045053">
    <property type="term" value="P:protein retention in Golgi apparatus"/>
    <property type="evidence" value="ECO:0007669"/>
    <property type="project" value="TreeGrafter"/>
</dbReference>
<feature type="compositionally biased region" description="Basic residues" evidence="3">
    <location>
        <begin position="797"/>
        <end position="814"/>
    </location>
</feature>
<dbReference type="InterPro" id="IPR056747">
    <property type="entry name" value="VPS13-like_M"/>
</dbReference>
<dbReference type="EMBL" id="JAVRJZ010000005">
    <property type="protein sequence ID" value="KAK2723113.1"/>
    <property type="molecule type" value="Genomic_DNA"/>
</dbReference>
<feature type="domain" description="VPS13-like middle region" evidence="5">
    <location>
        <begin position="931"/>
        <end position="1620"/>
    </location>
</feature>
<dbReference type="GO" id="GO:0006623">
    <property type="term" value="P:protein targeting to vacuole"/>
    <property type="evidence" value="ECO:0007669"/>
    <property type="project" value="TreeGrafter"/>
</dbReference>
<dbReference type="Pfam" id="PF25033">
    <property type="entry name" value="VPS13_M"/>
    <property type="match status" value="1"/>
</dbReference>
<dbReference type="InterPro" id="IPR026847">
    <property type="entry name" value="VPS13"/>
</dbReference>
<evidence type="ECO:0000259" key="5">
    <source>
        <dbReference type="Pfam" id="PF25033"/>
    </source>
</evidence>
<dbReference type="PANTHER" id="PTHR16166:SF93">
    <property type="entry name" value="INTERMEMBRANE LIPID TRANSFER PROTEIN VPS13"/>
    <property type="match status" value="1"/>
</dbReference>
<dbReference type="Proteomes" id="UP001187531">
    <property type="component" value="Unassembled WGS sequence"/>
</dbReference>
<proteinExistence type="inferred from homology"/>
<comment type="caution">
    <text evidence="7">The sequence shown here is derived from an EMBL/GenBank/DDBJ whole genome shotgun (WGS) entry which is preliminary data.</text>
</comment>
<organism evidence="7 8">
    <name type="scientific">Artemia franciscana</name>
    <name type="common">Brine shrimp</name>
    <name type="synonym">Artemia sanfranciscana</name>
    <dbReference type="NCBI Taxonomy" id="6661"/>
    <lineage>
        <taxon>Eukaryota</taxon>
        <taxon>Metazoa</taxon>
        <taxon>Ecdysozoa</taxon>
        <taxon>Arthropoda</taxon>
        <taxon>Crustacea</taxon>
        <taxon>Branchiopoda</taxon>
        <taxon>Anostraca</taxon>
        <taxon>Artemiidae</taxon>
        <taxon>Artemia</taxon>
    </lineage>
</organism>
<evidence type="ECO:0000256" key="3">
    <source>
        <dbReference type="SAM" id="MobiDB-lite"/>
    </source>
</evidence>
<dbReference type="InterPro" id="IPR026854">
    <property type="entry name" value="VPS13_N"/>
</dbReference>
<evidence type="ECO:0000313" key="8">
    <source>
        <dbReference type="Proteomes" id="UP001187531"/>
    </source>
</evidence>
<evidence type="ECO:0000259" key="4">
    <source>
        <dbReference type="Pfam" id="PF12624"/>
    </source>
</evidence>
<feature type="region of interest" description="Disordered" evidence="3">
    <location>
        <begin position="793"/>
        <end position="821"/>
    </location>
</feature>
<name>A0AA88I5C9_ARTSF</name>
<gene>
    <name evidence="7" type="ORF">QYM36_003337</name>
</gene>
<sequence>MAFVLSGVIAGYINKFANKYLESVGGSHIKFDFRKQKGQIDNVFLRPEALKDLNLPVQVKAGHLGSLHIDFPLTNIWSGKWKLYISDVNLLIEPSKIYENVSENFDEEQLKKKLKEIKLKETIAIQNNDDSTLTERLFAKVLENLDITIRDLHIRYEDTYTIEDQPFTIGLSLNEIRLSSASVDLEKLRSLEGLCRKVGEIKKFVVYLDSNSSPDKLFSRKISREEILAEFKLWNQRVDHGPSCIVGPVSCTTEVILCMKPWKNDWLQPKFVIDLIITELKAGICKSQFQTAYLLAQMYDIWSKGVPYLHLHPGIQKFKGETRNKERWKFAINCIRHDVHKKNVVWSWIEHFEPNRRHRIAYRNAYEKELRNDRLSEEEIQRMRDAERFLNAWNLLQIRKLARNTVEAEKKAKSQASSWSVGSWLFGWKSQTEEEEQESAVDDIRKALGSEEEQKALREALDLSEDTHGQYPKRFVELKTKFVVQRLGLVLTNDNLKMNVFEMKVEDMEFGFSSRPSADSIRVTTSLNNFQITNGNPKQLQTLVERHAGSSGLLLSADYETKPDGALSCDQKLTLKALPLDIYVSWTILNEVQEIFTPPNADEFVQLKVQAEQAVGAVQQSLAALEYTKKNKEMKISLDVHMQGSYLILPETGIYVEGLSSCLVANLGTLTMKSVENEAWDKFEHRKQDIKDPGEEARKLIEASYDIYKLEIKDIQIVSVLEDECWAEQLEQHSSSLLGKTSIELEVRLTALKDVRAPKLLVNATLPPLVINLVDKRLAEALKVVNAISPPLSEKDRKRKRRREKRERKRRAQHTKLEKSELEQKQRFLEGNFNLSSLTLEISHFAGFQNQPIARLQVTDVRLKTKMLEDESQFHFTIGAVRVTDSRNISTAYRTIVSQLDGEKTVDIFLQMFSLKEEELSDVSKHHMYLKFTGASLQFVYLNRFIQDIQSFFSHLSMSKKTAMAVSQSATEQTVANLQQIFETRVKLDVYINAPVVIIPRTSTDTFALVLDFGKLTLNNYFQSSPKDGLIAVSDNIEAKLEDFKFSIGSCKDERLVSECYLIAPTTFQTDIVRSISEWNKSDPEISVKARLTQISVSLCEADFPTFLETLSKNMSETGMMGEMEERISGGGDGSSIVSDWSTSSEMTATSIDFERTKIEANIIFDGFRLELYSGCTLLSEGVAKRASDQSFAVLQVLQIENKFSLRNDSSMSFESKLQGLKMTDSRADVDIRHRNLIQTKSTQGGKGEELMIIKGERDAQGNLEISGVFAGIEILFCLPYYLKLLPYIVVEDEESKAFVPEVSAPSGLKTMQGSSSMHIIFTMKDFQVLLVESLSDEKAYAVVAKLEADFQYLNSDPLSDMRFGIGRMEVFTCPVNPDERESRTGTLLYPAKCELSYSNSPDQSEVKVNIQPLTGPNLVVNIAPGTVDLIQRALSVVLTGSEESDEERQWKDLSCLFTPQRASKEDFYEFLSIDPAREADEYFTPSPDLSPETESPSIKVEELTISPFKLQVDVDAGMSVGPLLRLNLAIISGGLRNWSTKLTSKVQMSLELLYFSSKSSWMIRGIEPLPEQYDNRMIEVPFRFEIETLRAPSGKKSKLPEWTFTIKAKEQMELTVTKSFFDILTILGSAFGEKEKKQLTTSGHHWELKLINNYNENIRIITKDSGFWDPFLPIGNDISMYPGSERILSSRPNTPRKLKLCLRGEIHIVSISTNSMRCLPGIEGQSELVIDVKSTDGDSMVTFRSKLQLFNHTKRAVHVYTISKTGRTLEPCGTVTHCGVFNMPSDKLSSGSIYFVPKGDFSHAEFNWKSKSLENQPRPETIEFSSRKQREPLFFKVFAENITMLCSDGTKVINTTLHICPTLMLVNQLPVDIKVSLIGSCVNYQAKPGESIVLEGFNSPTLLSLVTSHLQTEYLCQKSTAALLKDDISEVPLDFESDYQTSFRLFSITKLQEKTPHVFLHSKFWFVNSTGLPLECKNDVGEEILLPDSQIAMFYPKEVARGSFRFGLHGLWSDSYRLDAPGSEVPVRIRHGEAVYLIAATVSMASAGMTFKVILTPGIQFVNSTRFPLMYEFVEEREGLMDDKCLLPQQTKGVWPHNPETAKVIIRPHGCLNPVAPIPLAPAFSTLIKLKGEIGAVFVEYLTTNATTSLFISPYSPGLAPWEVFNLHSEPLVYGQKDHSMHILGSYQKALYTWENPLSAHVLIIKKDEKLIEIGLTLIETIQSYTSSSFETIYWLTFVLNQQRCVVVTDDEELLVSISQINKFGNPQMKIRLELDGLALSIVDEENRKEISYINLYRPIPWQFKRKDRFVNFSQDESVILENSFSLGRKTKQIILKKFGETMVDFEDMKLTKSDTEIRRAYDFGVFTELTFFDHGLRECSFSAAALQIDNHLEGCMYPVVLLQVPQQTEYGSAKPFVEIVYVDRVQPNRAPSDIILQTSIQDFMLFLELPFLIELFNFTSKGVEPEIKRESLRIENIHKDMALKSHLQPSRTGERSFIRRIYTSPVNVQISFSLSNVQGEIPEFIAFFLRTVNVASFSEANFSFSSFEIENTAESSQQIMNALQSHYTIEGLQQVYKVALGLDILGNPLKLVSEFSTGVISFMSEPLMGAFKGSDEFAEGIITGTRSLFRGTVGGVASAVGKVAGVIGSGATAMTLDRRRQQERREQKLSRNAGQTGLPAMAGNFGNFFESVSGGITGVVTQPVTGARKEGALGFFKGVGKGMAGLVARPIAAVADLAADTLKTVETATGSTVKMKRRRLTRYIPVQGPEPYVQWKAEGAGILKNVGALENEDYKGHAIDSQNNMLMITSSRILYLRNKQILWFKDVRNLQKVTTIGIQLVLNFDDRSQEEFFFGNEQMSIWIEEKINEVMQ</sequence>
<comment type="similarity">
    <text evidence="1">Belongs to the VPS13 family.</text>
</comment>
<evidence type="ECO:0000259" key="6">
    <source>
        <dbReference type="Pfam" id="PF25037"/>
    </source>
</evidence>
<evidence type="ECO:0000256" key="2">
    <source>
        <dbReference type="ARBA" id="ARBA00022448"/>
    </source>
</evidence>
<reference evidence="7" key="1">
    <citation type="submission" date="2023-07" db="EMBL/GenBank/DDBJ databases">
        <title>Chromosome-level genome assembly of Artemia franciscana.</title>
        <authorList>
            <person name="Jo E."/>
        </authorList>
    </citation>
    <scope>NUCLEOTIDE SEQUENCE</scope>
    <source>
        <tissue evidence="7">Whole body</tissue>
    </source>
</reference>
<keyword evidence="8" id="KW-1185">Reference proteome</keyword>
<evidence type="ECO:0000313" key="7">
    <source>
        <dbReference type="EMBL" id="KAK2723113.1"/>
    </source>
</evidence>
<feature type="domain" description="Chorein N-terminal" evidence="4">
    <location>
        <begin position="4"/>
        <end position="828"/>
    </location>
</feature>
<accession>A0AA88I5C9</accession>